<organism evidence="3 4">
    <name type="scientific">Stegodyphus mimosarum</name>
    <name type="common">African social velvet spider</name>
    <dbReference type="NCBI Taxonomy" id="407821"/>
    <lineage>
        <taxon>Eukaryota</taxon>
        <taxon>Metazoa</taxon>
        <taxon>Ecdysozoa</taxon>
        <taxon>Arthropoda</taxon>
        <taxon>Chelicerata</taxon>
        <taxon>Arachnida</taxon>
        <taxon>Araneae</taxon>
        <taxon>Araneomorphae</taxon>
        <taxon>Entelegynae</taxon>
        <taxon>Eresoidea</taxon>
        <taxon>Eresidae</taxon>
        <taxon>Stegodyphus</taxon>
    </lineage>
</organism>
<proteinExistence type="predicted"/>
<dbReference type="PANTHER" id="PTHR35982">
    <property type="entry name" value="AGAP005361-PA"/>
    <property type="match status" value="1"/>
</dbReference>
<evidence type="ECO:0000259" key="2">
    <source>
        <dbReference type="Pfam" id="PF25085"/>
    </source>
</evidence>
<name>A0A087THA2_STEMI</name>
<dbReference type="OrthoDB" id="188749at2759"/>
<feature type="transmembrane region" description="Helical" evidence="1">
    <location>
        <begin position="208"/>
        <end position="231"/>
    </location>
</feature>
<feature type="transmembrane region" description="Helical" evidence="1">
    <location>
        <begin position="169"/>
        <end position="187"/>
    </location>
</feature>
<dbReference type="PANTHER" id="PTHR35982:SF1">
    <property type="entry name" value="SPIROCYCLASE, AVEC FAMILY"/>
    <property type="match status" value="1"/>
</dbReference>
<reference evidence="3 4" key="1">
    <citation type="submission" date="2013-11" db="EMBL/GenBank/DDBJ databases">
        <title>Genome sequencing of Stegodyphus mimosarum.</title>
        <authorList>
            <person name="Bechsgaard J."/>
        </authorList>
    </citation>
    <scope>NUCLEOTIDE SEQUENCE [LARGE SCALE GENOMIC DNA]</scope>
</reference>
<feature type="transmembrane region" description="Helical" evidence="1">
    <location>
        <begin position="22"/>
        <end position="42"/>
    </location>
</feature>
<feature type="transmembrane region" description="Helical" evidence="1">
    <location>
        <begin position="278"/>
        <end position="299"/>
    </location>
</feature>
<keyword evidence="1" id="KW-0472">Membrane</keyword>
<dbReference type="Pfam" id="PF25085">
    <property type="entry name" value="DUF7802"/>
    <property type="match status" value="1"/>
</dbReference>
<dbReference type="EMBL" id="KK115224">
    <property type="protein sequence ID" value="KFM64491.1"/>
    <property type="molecule type" value="Genomic_DNA"/>
</dbReference>
<accession>A0A087THA2</accession>
<feature type="non-terminal residue" evidence="3">
    <location>
        <position position="409"/>
    </location>
</feature>
<feature type="transmembrane region" description="Helical" evidence="1">
    <location>
        <begin position="237"/>
        <end position="257"/>
    </location>
</feature>
<sequence length="409" mass="46621">MELKEVIQCLRWLVTFRNPKEILVDHTSFLAVEVLFYIGFVLTLKHALRNGGRYFYLWLAVLVHGLAVESLSYMIPDIDSFWHAQSSVMLFGQRLPLHIVCFYPVLIYTASVAVSRMKLPLWSEVCAVGIAMVVLDIPNDIIGIKLLWWTFHDTDPNLAERLYWVPWTSYFFFGAFMSSLTFCLHTFRKVMTGNKKYSAGGHLTEICCAVASGIIAIPLGILQFALLYHIPHDIYKVPASVCTIIYLATLCLLAWTGDRSVGTMTKLTKVTDNYQKKVDELFLFVVLYFSFFAIVTFVAQPQSIFSAGFHQPIGSCDEKIPVHTPIGMVLSKNKYLCASNYNEGYFDFHCAMQPIINWKHKDWYIICGTKFENQNEYIAVIVSAAVFGIYFYYQLLINSGRDVLTGNPI</sequence>
<evidence type="ECO:0000313" key="4">
    <source>
        <dbReference type="Proteomes" id="UP000054359"/>
    </source>
</evidence>
<keyword evidence="1" id="KW-0812">Transmembrane</keyword>
<dbReference type="Proteomes" id="UP000054359">
    <property type="component" value="Unassembled WGS sequence"/>
</dbReference>
<feature type="transmembrane region" description="Helical" evidence="1">
    <location>
        <begin position="126"/>
        <end position="149"/>
    </location>
</feature>
<dbReference type="InterPro" id="IPR056704">
    <property type="entry name" value="DUF7802"/>
</dbReference>
<feature type="transmembrane region" description="Helical" evidence="1">
    <location>
        <begin position="54"/>
        <end position="75"/>
    </location>
</feature>
<feature type="transmembrane region" description="Helical" evidence="1">
    <location>
        <begin position="377"/>
        <end position="393"/>
    </location>
</feature>
<feature type="domain" description="DUF7802" evidence="2">
    <location>
        <begin position="5"/>
        <end position="395"/>
    </location>
</feature>
<gene>
    <name evidence="3" type="ORF">X975_11752</name>
</gene>
<dbReference type="AlphaFoldDB" id="A0A087THA2"/>
<feature type="transmembrane region" description="Helical" evidence="1">
    <location>
        <begin position="95"/>
        <end position="114"/>
    </location>
</feature>
<keyword evidence="1" id="KW-1133">Transmembrane helix</keyword>
<evidence type="ECO:0000313" key="3">
    <source>
        <dbReference type="EMBL" id="KFM64491.1"/>
    </source>
</evidence>
<protein>
    <recommendedName>
        <fullName evidence="2">DUF7802 domain-containing protein</fullName>
    </recommendedName>
</protein>
<keyword evidence="4" id="KW-1185">Reference proteome</keyword>
<evidence type="ECO:0000256" key="1">
    <source>
        <dbReference type="SAM" id="Phobius"/>
    </source>
</evidence>
<dbReference type="OMA" id="HASFACS"/>